<dbReference type="Gene3D" id="1.10.10.60">
    <property type="entry name" value="Homeodomain-like"/>
    <property type="match status" value="1"/>
</dbReference>
<accession>A0A9P4HBJ1</accession>
<proteinExistence type="predicted"/>
<dbReference type="InterPro" id="IPR009057">
    <property type="entry name" value="Homeodomain-like_sf"/>
</dbReference>
<dbReference type="Proteomes" id="UP000799777">
    <property type="component" value="Unassembled WGS sequence"/>
</dbReference>
<dbReference type="PANTHER" id="PTHR11850">
    <property type="entry name" value="HOMEOBOX PROTEIN TRANSCRIPTION FACTORS"/>
    <property type="match status" value="1"/>
</dbReference>
<evidence type="ECO:0000256" key="5">
    <source>
        <dbReference type="SAM" id="MobiDB-lite"/>
    </source>
</evidence>
<reference evidence="7" key="1">
    <citation type="journal article" date="2020" name="Stud. Mycol.">
        <title>101 Dothideomycetes genomes: a test case for predicting lifestyles and emergence of pathogens.</title>
        <authorList>
            <person name="Haridas S."/>
            <person name="Albert R."/>
            <person name="Binder M."/>
            <person name="Bloem J."/>
            <person name="Labutti K."/>
            <person name="Salamov A."/>
            <person name="Andreopoulos B."/>
            <person name="Baker S."/>
            <person name="Barry K."/>
            <person name="Bills G."/>
            <person name="Bluhm B."/>
            <person name="Cannon C."/>
            <person name="Castanera R."/>
            <person name="Culley D."/>
            <person name="Daum C."/>
            <person name="Ezra D."/>
            <person name="Gonzalez J."/>
            <person name="Henrissat B."/>
            <person name="Kuo A."/>
            <person name="Liang C."/>
            <person name="Lipzen A."/>
            <person name="Lutzoni F."/>
            <person name="Magnuson J."/>
            <person name="Mondo S."/>
            <person name="Nolan M."/>
            <person name="Ohm R."/>
            <person name="Pangilinan J."/>
            <person name="Park H.-J."/>
            <person name="Ramirez L."/>
            <person name="Alfaro M."/>
            <person name="Sun H."/>
            <person name="Tritt A."/>
            <person name="Yoshinaga Y."/>
            <person name="Zwiers L.-H."/>
            <person name="Turgeon B."/>
            <person name="Goodwin S."/>
            <person name="Spatafora J."/>
            <person name="Crous P."/>
            <person name="Grigoriev I."/>
        </authorList>
    </citation>
    <scope>NUCLEOTIDE SEQUENCE</scope>
    <source>
        <strain evidence="7">CBS 110217</strain>
    </source>
</reference>
<keyword evidence="2 4" id="KW-0371">Homeobox</keyword>
<dbReference type="GO" id="GO:0006355">
    <property type="term" value="P:regulation of DNA-templated transcription"/>
    <property type="evidence" value="ECO:0007669"/>
    <property type="project" value="InterPro"/>
</dbReference>
<feature type="DNA-binding region" description="Homeobox" evidence="4">
    <location>
        <begin position="221"/>
        <end position="279"/>
    </location>
</feature>
<evidence type="ECO:0000256" key="2">
    <source>
        <dbReference type="ARBA" id="ARBA00023155"/>
    </source>
</evidence>
<dbReference type="AlphaFoldDB" id="A0A9P4HBJ1"/>
<organism evidence="7 8">
    <name type="scientific">Setomelanomma holmii</name>
    <dbReference type="NCBI Taxonomy" id="210430"/>
    <lineage>
        <taxon>Eukaryota</taxon>
        <taxon>Fungi</taxon>
        <taxon>Dikarya</taxon>
        <taxon>Ascomycota</taxon>
        <taxon>Pezizomycotina</taxon>
        <taxon>Dothideomycetes</taxon>
        <taxon>Pleosporomycetidae</taxon>
        <taxon>Pleosporales</taxon>
        <taxon>Pleosporineae</taxon>
        <taxon>Phaeosphaeriaceae</taxon>
        <taxon>Setomelanomma</taxon>
    </lineage>
</organism>
<protein>
    <recommendedName>
        <fullName evidence="6">Homeobox domain-containing protein</fullName>
    </recommendedName>
</protein>
<feature type="compositionally biased region" description="Pro residues" evidence="5">
    <location>
        <begin position="369"/>
        <end position="378"/>
    </location>
</feature>
<dbReference type="InterPro" id="IPR001356">
    <property type="entry name" value="HD"/>
</dbReference>
<dbReference type="EMBL" id="ML978188">
    <property type="protein sequence ID" value="KAF2030669.1"/>
    <property type="molecule type" value="Genomic_DNA"/>
</dbReference>
<dbReference type="CDD" id="cd00086">
    <property type="entry name" value="homeodomain"/>
    <property type="match status" value="1"/>
</dbReference>
<evidence type="ECO:0000256" key="4">
    <source>
        <dbReference type="PROSITE-ProRule" id="PRU00108"/>
    </source>
</evidence>
<keyword evidence="3 4" id="KW-0539">Nucleus</keyword>
<comment type="subcellular location">
    <subcellularLocation>
        <location evidence="4">Nucleus</location>
    </subcellularLocation>
</comment>
<keyword evidence="8" id="KW-1185">Reference proteome</keyword>
<dbReference type="GO" id="GO:0003677">
    <property type="term" value="F:DNA binding"/>
    <property type="evidence" value="ECO:0007669"/>
    <property type="project" value="UniProtKB-UniRule"/>
</dbReference>
<dbReference type="InterPro" id="IPR008422">
    <property type="entry name" value="KN_HD"/>
</dbReference>
<evidence type="ECO:0000256" key="3">
    <source>
        <dbReference type="ARBA" id="ARBA00023242"/>
    </source>
</evidence>
<evidence type="ECO:0000313" key="8">
    <source>
        <dbReference type="Proteomes" id="UP000799777"/>
    </source>
</evidence>
<feature type="region of interest" description="Disordered" evidence="5">
    <location>
        <begin position="330"/>
        <end position="385"/>
    </location>
</feature>
<feature type="region of interest" description="Disordered" evidence="5">
    <location>
        <begin position="279"/>
        <end position="300"/>
    </location>
</feature>
<dbReference type="SMART" id="SM00389">
    <property type="entry name" value="HOX"/>
    <property type="match status" value="1"/>
</dbReference>
<evidence type="ECO:0000259" key="6">
    <source>
        <dbReference type="PROSITE" id="PS50071"/>
    </source>
</evidence>
<dbReference type="PROSITE" id="PS50071">
    <property type="entry name" value="HOMEOBOX_2"/>
    <property type="match status" value="1"/>
</dbReference>
<comment type="caution">
    <text evidence="7">The sequence shown here is derived from an EMBL/GenBank/DDBJ whole genome shotgun (WGS) entry which is preliminary data.</text>
</comment>
<feature type="compositionally biased region" description="Polar residues" evidence="5">
    <location>
        <begin position="333"/>
        <end position="346"/>
    </location>
</feature>
<gene>
    <name evidence="7" type="ORF">EK21DRAFT_111759</name>
</gene>
<feature type="domain" description="Homeobox" evidence="6">
    <location>
        <begin position="219"/>
        <end position="278"/>
    </location>
</feature>
<dbReference type="SUPFAM" id="SSF46689">
    <property type="entry name" value="Homeodomain-like"/>
    <property type="match status" value="1"/>
</dbReference>
<dbReference type="Pfam" id="PF05920">
    <property type="entry name" value="Homeobox_KN"/>
    <property type="match status" value="1"/>
</dbReference>
<sequence>MLSPKDIAPKTKAASIWSFDSGYGSHTLEDDEAHYQDSQPSASSSHTYVDQTKHPIGLGISAFWNVHVEDQLRLRRSESPVDPVVSKINVFTAKAISTNHRPLPSPRNNSTSCITCQLWGITNPGQGNKCNGCQEKECTRTELLQLPNNKLKAKLSIPRLDLPHETPPKSRSRRNRARCSACDIAHTIDPKTSSSCPSCAPNPELLSPISPVHASTVKRSCARRPSKLPQHALHCLRAWLREHRNDPYPNPETKRSLAQQCGLTEKQVTTWFTNTRARKLPLPTDRSHPSSDDDGAYESDFSSVANTPVAVNTANFGYETPSGYQHATFLPGSATSDVPQLSFQTSRRGKKKDYRRLNTVSPIDDSPVPRTPATPSPNPDGSEQETWQCTFCYQPLVPKSWRRHEETQHRPKYQWTCLATSPRIPILSRTGTTSLCAFCSAKNPSDEHFQQSHRIVECSKKSVTDRTFGRPDHLRQHVKNFHKTSLLDIVRDRWRKDGPGKNVNEGWTCGFCAQELKTWDARETHIANHFKDGLNISSWREHSNPAAPAVDNHRRRSSGQEHTNMMAKLRNKLTGCTNPPPEYPTSSQSRFSNTFAPFPVSTACSNMVPSPAPDSIIGLGVTIPDNSMANFDFSGPSTIGTMDATYPTMGFDYNITLSNDAMPMYYETMVDTDLYGNFIDYPGVWGQNS</sequence>
<evidence type="ECO:0000313" key="7">
    <source>
        <dbReference type="EMBL" id="KAF2030669.1"/>
    </source>
</evidence>
<dbReference type="GO" id="GO:0005634">
    <property type="term" value="C:nucleus"/>
    <property type="evidence" value="ECO:0007669"/>
    <property type="project" value="UniProtKB-SubCell"/>
</dbReference>
<dbReference type="InterPro" id="IPR050224">
    <property type="entry name" value="TALE_homeobox"/>
</dbReference>
<dbReference type="OrthoDB" id="10056939at2759"/>
<keyword evidence="1 4" id="KW-0238">DNA-binding</keyword>
<evidence type="ECO:0000256" key="1">
    <source>
        <dbReference type="ARBA" id="ARBA00023125"/>
    </source>
</evidence>
<name>A0A9P4HBJ1_9PLEO</name>